<dbReference type="Gene3D" id="1.25.40.20">
    <property type="entry name" value="Ankyrin repeat-containing domain"/>
    <property type="match status" value="2"/>
</dbReference>
<reference evidence="10 11" key="1">
    <citation type="submission" date="2019-05" db="EMBL/GenBank/DDBJ databases">
        <title>Mikania micrantha, genome provides insights into the molecular mechanism of rapid growth.</title>
        <authorList>
            <person name="Liu B."/>
        </authorList>
    </citation>
    <scope>NUCLEOTIDE SEQUENCE [LARGE SCALE GENOMIC DNA]</scope>
    <source>
        <strain evidence="10">NLD-2019</strain>
        <tissue evidence="10">Leaf</tissue>
    </source>
</reference>
<dbReference type="EMBL" id="SZYD01000019">
    <property type="protein sequence ID" value="KAD2394114.1"/>
    <property type="molecule type" value="Genomic_DNA"/>
</dbReference>
<dbReference type="AlphaFoldDB" id="A0A5N6LPL0"/>
<dbReference type="InterPro" id="IPR002110">
    <property type="entry name" value="Ankyrin_rpt"/>
</dbReference>
<keyword evidence="2" id="KW-0812">Transmembrane</keyword>
<dbReference type="Pfam" id="PF12796">
    <property type="entry name" value="Ank_2"/>
    <property type="match status" value="1"/>
</dbReference>
<evidence type="ECO:0000256" key="6">
    <source>
        <dbReference type="ARBA" id="ARBA00023136"/>
    </source>
</evidence>
<evidence type="ECO:0000256" key="4">
    <source>
        <dbReference type="ARBA" id="ARBA00022989"/>
    </source>
</evidence>
<dbReference type="Pfam" id="PF13962">
    <property type="entry name" value="PGG"/>
    <property type="match status" value="1"/>
</dbReference>
<sequence length="450" mass="50476">MLLQEDPLILDRFTLNRHGDTPLHIASMLGHTDFVNEIITRKPHLATERDSQKHVPLHIASAKGHVDIVKLLLSANPDACLARDRDGGCPIHLAAVTGCYEVVKELVQAQPDAARAMVQQDTILHLCVKHNQMEVLKLLLETMSDHEFVNTKDAHGNTILHLAVADKQVQTVNILLLTTRIDVNATNMNGETSMDILAKLPRDLRYQQIRQSLTRAGAVETYIQGSGMSQLVAKRSSPHLRQESTGKDDWLDRKRNSLMVVASLIATMAFQAGISPPSGVWQDYTTTDPLHKVGLARFTVLEASGFPVASNDYYVDRDNFYVDHIFGFYMGFNTNASIENVHASGWKYRGGMDRVDDSSGCRTHRSANRNHYEEDRSANRNRYEKDRKAGVAKKEDQLKSSSHREYQLVRGYNRRWLAAVEALWGGDCRLVVTGAATVEAGEGWRQVQRQ</sequence>
<accession>A0A5N6LPL0</accession>
<dbReference type="Proteomes" id="UP000326396">
    <property type="component" value="Linkage Group LG9"/>
</dbReference>
<evidence type="ECO:0000313" key="10">
    <source>
        <dbReference type="EMBL" id="KAD2394114.1"/>
    </source>
</evidence>
<dbReference type="SMART" id="SM00248">
    <property type="entry name" value="ANK"/>
    <property type="match status" value="5"/>
</dbReference>
<evidence type="ECO:0000313" key="11">
    <source>
        <dbReference type="Proteomes" id="UP000326396"/>
    </source>
</evidence>
<feature type="compositionally biased region" description="Basic and acidic residues" evidence="8">
    <location>
        <begin position="370"/>
        <end position="398"/>
    </location>
</feature>
<evidence type="ECO:0000256" key="3">
    <source>
        <dbReference type="ARBA" id="ARBA00022737"/>
    </source>
</evidence>
<dbReference type="PROSITE" id="PS50088">
    <property type="entry name" value="ANK_REPEAT"/>
    <property type="match status" value="4"/>
</dbReference>
<dbReference type="PROSITE" id="PS50297">
    <property type="entry name" value="ANK_REP_REGION"/>
    <property type="match status" value="2"/>
</dbReference>
<comment type="subcellular location">
    <subcellularLocation>
        <location evidence="1">Membrane</location>
        <topology evidence="1">Multi-pass membrane protein</topology>
    </subcellularLocation>
</comment>
<comment type="caution">
    <text evidence="10">The sequence shown here is derived from an EMBL/GenBank/DDBJ whole genome shotgun (WGS) entry which is preliminary data.</text>
</comment>
<evidence type="ECO:0000256" key="7">
    <source>
        <dbReference type="PROSITE-ProRule" id="PRU00023"/>
    </source>
</evidence>
<dbReference type="OrthoDB" id="7729168at2759"/>
<feature type="repeat" description="ANK" evidence="7">
    <location>
        <begin position="155"/>
        <end position="188"/>
    </location>
</feature>
<evidence type="ECO:0000256" key="8">
    <source>
        <dbReference type="SAM" id="MobiDB-lite"/>
    </source>
</evidence>
<dbReference type="PANTHER" id="PTHR24186:SF37">
    <property type="entry name" value="PGG DOMAIN-CONTAINING PROTEIN"/>
    <property type="match status" value="1"/>
</dbReference>
<evidence type="ECO:0000256" key="2">
    <source>
        <dbReference type="ARBA" id="ARBA00022692"/>
    </source>
</evidence>
<protein>
    <recommendedName>
        <fullName evidence="9">PGG domain-containing protein</fullName>
    </recommendedName>
</protein>
<gene>
    <name evidence="10" type="ORF">E3N88_41091</name>
</gene>
<feature type="domain" description="PGG" evidence="9">
    <location>
        <begin position="249"/>
        <end position="292"/>
    </location>
</feature>
<keyword evidence="11" id="KW-1185">Reference proteome</keyword>
<feature type="region of interest" description="Disordered" evidence="8">
    <location>
        <begin position="354"/>
        <end position="398"/>
    </location>
</feature>
<dbReference type="SUPFAM" id="SSF48403">
    <property type="entry name" value="Ankyrin repeat"/>
    <property type="match status" value="1"/>
</dbReference>
<dbReference type="InterPro" id="IPR036770">
    <property type="entry name" value="Ankyrin_rpt-contain_sf"/>
</dbReference>
<feature type="repeat" description="ANK" evidence="7">
    <location>
        <begin position="52"/>
        <end position="84"/>
    </location>
</feature>
<dbReference type="InterPro" id="IPR026961">
    <property type="entry name" value="PGG_dom"/>
</dbReference>
<dbReference type="GO" id="GO:0005886">
    <property type="term" value="C:plasma membrane"/>
    <property type="evidence" value="ECO:0007669"/>
    <property type="project" value="TreeGrafter"/>
</dbReference>
<keyword evidence="4" id="KW-1133">Transmembrane helix</keyword>
<keyword evidence="6" id="KW-0472">Membrane</keyword>
<organism evidence="10 11">
    <name type="scientific">Mikania micrantha</name>
    <name type="common">bitter vine</name>
    <dbReference type="NCBI Taxonomy" id="192012"/>
    <lineage>
        <taxon>Eukaryota</taxon>
        <taxon>Viridiplantae</taxon>
        <taxon>Streptophyta</taxon>
        <taxon>Embryophyta</taxon>
        <taxon>Tracheophyta</taxon>
        <taxon>Spermatophyta</taxon>
        <taxon>Magnoliopsida</taxon>
        <taxon>eudicotyledons</taxon>
        <taxon>Gunneridae</taxon>
        <taxon>Pentapetalae</taxon>
        <taxon>asterids</taxon>
        <taxon>campanulids</taxon>
        <taxon>Asterales</taxon>
        <taxon>Asteraceae</taxon>
        <taxon>Asteroideae</taxon>
        <taxon>Heliantheae alliance</taxon>
        <taxon>Eupatorieae</taxon>
        <taxon>Mikania</taxon>
    </lineage>
</organism>
<dbReference type="Pfam" id="PF00023">
    <property type="entry name" value="Ank"/>
    <property type="match status" value="2"/>
</dbReference>
<dbReference type="PANTHER" id="PTHR24186">
    <property type="entry name" value="PROTEIN PHOSPHATASE 1 REGULATORY SUBUNIT"/>
    <property type="match status" value="1"/>
</dbReference>
<keyword evidence="5 7" id="KW-0040">ANK repeat</keyword>
<evidence type="ECO:0000256" key="5">
    <source>
        <dbReference type="ARBA" id="ARBA00023043"/>
    </source>
</evidence>
<proteinExistence type="predicted"/>
<name>A0A5N6LPL0_9ASTR</name>
<feature type="repeat" description="ANK" evidence="7">
    <location>
        <begin position="119"/>
        <end position="151"/>
    </location>
</feature>
<evidence type="ECO:0000259" key="9">
    <source>
        <dbReference type="Pfam" id="PF13962"/>
    </source>
</evidence>
<feature type="repeat" description="ANK" evidence="7">
    <location>
        <begin position="18"/>
        <end position="50"/>
    </location>
</feature>
<keyword evidence="3" id="KW-0677">Repeat</keyword>
<evidence type="ECO:0000256" key="1">
    <source>
        <dbReference type="ARBA" id="ARBA00004141"/>
    </source>
</evidence>